<dbReference type="KEGG" id="aaqi:AAQM_2419"/>
<evidence type="ECO:0000313" key="2">
    <source>
        <dbReference type="Proteomes" id="UP000502065"/>
    </source>
</evidence>
<gene>
    <name evidence="1" type="ORF">AAQM_2419</name>
</gene>
<dbReference type="EMBL" id="CP030944">
    <property type="protein sequence ID" value="QKE27116.1"/>
    <property type="molecule type" value="Genomic_DNA"/>
</dbReference>
<protein>
    <recommendedName>
        <fullName evidence="3">Lipoprotein</fullName>
    </recommendedName>
</protein>
<dbReference type="Proteomes" id="UP000502065">
    <property type="component" value="Chromosome"/>
</dbReference>
<sequence>MIFSLFIFTGCFNTTQPQLNSSSATILIKTPQMKFYDKGFIYKYKEFTQVQIFSAGTAILDMKIYNDRICRTTFKCQDLKTFNKENLSSSYPDNFLKELFEKEQKEVIHRDKQNDILIKIIRD</sequence>
<accession>A0AAE7E2X6</accession>
<organism evidence="1 2">
    <name type="scientific">Arcobacter aquimarinus</name>
    <dbReference type="NCBI Taxonomy" id="1315211"/>
    <lineage>
        <taxon>Bacteria</taxon>
        <taxon>Pseudomonadati</taxon>
        <taxon>Campylobacterota</taxon>
        <taxon>Epsilonproteobacteria</taxon>
        <taxon>Campylobacterales</taxon>
        <taxon>Arcobacteraceae</taxon>
        <taxon>Arcobacter</taxon>
    </lineage>
</organism>
<proteinExistence type="predicted"/>
<dbReference type="AlphaFoldDB" id="A0AAE7E2X6"/>
<name>A0AAE7E2X6_9BACT</name>
<dbReference type="RefSeq" id="WP_228254520.1">
    <property type="nucleotide sequence ID" value="NZ_CBCSAE010000009.1"/>
</dbReference>
<evidence type="ECO:0008006" key="3">
    <source>
        <dbReference type="Google" id="ProtNLM"/>
    </source>
</evidence>
<reference evidence="1 2" key="1">
    <citation type="submission" date="2018-07" db="EMBL/GenBank/DDBJ databases">
        <title>Identification of phenol metabolism pathways in Arcobacter.</title>
        <authorList>
            <person name="Miller W.G."/>
            <person name="Yee E."/>
            <person name="Bono J.L."/>
        </authorList>
    </citation>
    <scope>NUCLEOTIDE SEQUENCE [LARGE SCALE GENOMIC DNA]</scope>
    <source>
        <strain evidence="1 2">W63</strain>
    </source>
</reference>
<keyword evidence="2" id="KW-1185">Reference proteome</keyword>
<evidence type="ECO:0000313" key="1">
    <source>
        <dbReference type="EMBL" id="QKE27116.1"/>
    </source>
</evidence>